<dbReference type="InterPro" id="IPR050465">
    <property type="entry name" value="UPF0194_transport"/>
</dbReference>
<dbReference type="GO" id="GO:0030313">
    <property type="term" value="C:cell envelope"/>
    <property type="evidence" value="ECO:0007669"/>
    <property type="project" value="UniProtKB-SubCell"/>
</dbReference>
<proteinExistence type="predicted"/>
<evidence type="ECO:0000313" key="6">
    <source>
        <dbReference type="Proteomes" id="UP000191901"/>
    </source>
</evidence>
<dbReference type="PANTHER" id="PTHR32347">
    <property type="entry name" value="EFFLUX SYSTEM COMPONENT YKNX-RELATED"/>
    <property type="match status" value="1"/>
</dbReference>
<dbReference type="KEGG" id="hhg:XM38_029450"/>
<evidence type="ECO:0000256" key="3">
    <source>
        <dbReference type="SAM" id="Coils"/>
    </source>
</evidence>
<organism evidence="5 6">
    <name type="scientific">Halomicronema hongdechloris C2206</name>
    <dbReference type="NCBI Taxonomy" id="1641165"/>
    <lineage>
        <taxon>Bacteria</taxon>
        <taxon>Bacillati</taxon>
        <taxon>Cyanobacteriota</taxon>
        <taxon>Cyanophyceae</taxon>
        <taxon>Nodosilineales</taxon>
        <taxon>Nodosilineaceae</taxon>
        <taxon>Halomicronema</taxon>
    </lineage>
</organism>
<keyword evidence="2 3" id="KW-0175">Coiled coil</keyword>
<dbReference type="Gene3D" id="2.40.50.100">
    <property type="match status" value="1"/>
</dbReference>
<dbReference type="InterPro" id="IPR058624">
    <property type="entry name" value="MdtA-like_HH"/>
</dbReference>
<dbReference type="EMBL" id="CP021983">
    <property type="protein sequence ID" value="ASC71991.1"/>
    <property type="molecule type" value="Genomic_DNA"/>
</dbReference>
<sequence length="352" mass="38073">MALGRLEPEGRVVDVAAPDSGRISRIVVEEGERVEANQVVAYLDLYEVRLAERDYAASQLSEAQSILAAETQAGESRIREANTRIDQIDRPQAAAIAAQTSRIEGLQAELRLAQLDLNRFRQLYENGAIPRQDLDRQQADVDRLQADLASAEASKLQLQQARVSDLSNAQAQVNSAQANLTLAQAQTRVDSAARNLALAEEQLERTLVRAPRAGQVLRLYVEPGEAVSNLEGSPVLALGNTEQMYVVAEVHETDVEQVEVGQAATITSRNGAFDQTLSGTVEQVGLQIFKNDVLDDDPAANADARVVEVRIRIAPDDSEIVAGLTNLQVDVAIDIEPTTEETLSPAVPSPQG</sequence>
<name>A0A1Z3HNX2_9CYAN</name>
<gene>
    <name evidence="5" type="primary">devB_2</name>
    <name evidence="5" type="ORF">XM38_029450</name>
</gene>
<protein>
    <submittedName>
        <fullName evidence="5">ABC exporter membrane fusion protein, DevB family</fullName>
    </submittedName>
</protein>
<dbReference type="Proteomes" id="UP000191901">
    <property type="component" value="Chromosome"/>
</dbReference>
<evidence type="ECO:0000259" key="4">
    <source>
        <dbReference type="Pfam" id="PF25876"/>
    </source>
</evidence>
<evidence type="ECO:0000256" key="2">
    <source>
        <dbReference type="ARBA" id="ARBA00023054"/>
    </source>
</evidence>
<comment type="subcellular location">
    <subcellularLocation>
        <location evidence="1">Cell envelope</location>
    </subcellularLocation>
</comment>
<dbReference type="PANTHER" id="PTHR32347:SF27">
    <property type="entry name" value="RND EFFLUX PUMP MEMBRANE FUSION PROTEIN BARREL-SANDWICH DOMAIN-CONTAINING PROTEIN"/>
    <property type="match status" value="1"/>
</dbReference>
<dbReference type="RefSeq" id="WP_225889317.1">
    <property type="nucleotide sequence ID" value="NZ_CP021983.2"/>
</dbReference>
<dbReference type="InterPro" id="IPR011053">
    <property type="entry name" value="Single_hybrid_motif"/>
</dbReference>
<dbReference type="Gene3D" id="1.10.287.470">
    <property type="entry name" value="Helix hairpin bin"/>
    <property type="match status" value="1"/>
</dbReference>
<dbReference type="InterPro" id="IPR014315">
    <property type="entry name" value="ABC_heterocyst_DevB"/>
</dbReference>
<keyword evidence="6" id="KW-1185">Reference proteome</keyword>
<reference evidence="5 6" key="1">
    <citation type="journal article" date="2016" name="Biochim. Biophys. Acta">
        <title>Characterization of red-shifted phycobilisomes isolated from the chlorophyll f-containing cyanobacterium Halomicronema hongdechloris.</title>
        <authorList>
            <person name="Li Y."/>
            <person name="Lin Y."/>
            <person name="Garvey C.J."/>
            <person name="Birch D."/>
            <person name="Corkery R.W."/>
            <person name="Loughlin P.C."/>
            <person name="Scheer H."/>
            <person name="Willows R.D."/>
            <person name="Chen M."/>
        </authorList>
    </citation>
    <scope>NUCLEOTIDE SEQUENCE [LARGE SCALE GENOMIC DNA]</scope>
    <source>
        <strain evidence="5 6">C2206</strain>
    </source>
</reference>
<dbReference type="NCBIfam" id="TIGR02971">
    <property type="entry name" value="heterocyst_DevB"/>
    <property type="match status" value="1"/>
</dbReference>
<dbReference type="SUPFAM" id="SSF51230">
    <property type="entry name" value="Single hybrid motif"/>
    <property type="match status" value="1"/>
</dbReference>
<evidence type="ECO:0000313" key="5">
    <source>
        <dbReference type="EMBL" id="ASC71991.1"/>
    </source>
</evidence>
<dbReference type="Gene3D" id="2.40.30.170">
    <property type="match status" value="1"/>
</dbReference>
<dbReference type="SUPFAM" id="SSF111369">
    <property type="entry name" value="HlyD-like secretion proteins"/>
    <property type="match status" value="2"/>
</dbReference>
<feature type="domain" description="Multidrug resistance protein MdtA-like alpha-helical hairpin" evidence="4">
    <location>
        <begin position="107"/>
        <end position="154"/>
    </location>
</feature>
<dbReference type="AlphaFoldDB" id="A0A1Z3HNX2"/>
<evidence type="ECO:0000256" key="1">
    <source>
        <dbReference type="ARBA" id="ARBA00004196"/>
    </source>
</evidence>
<accession>A0A1Z3HNX2</accession>
<dbReference type="Pfam" id="PF25876">
    <property type="entry name" value="HH_MFP_RND"/>
    <property type="match status" value="1"/>
</dbReference>
<feature type="coiled-coil region" evidence="3">
    <location>
        <begin position="96"/>
        <end position="209"/>
    </location>
</feature>